<feature type="domain" description="DUF4350" evidence="3">
    <location>
        <begin position="37"/>
        <end position="227"/>
    </location>
</feature>
<protein>
    <recommendedName>
        <fullName evidence="3">DUF4350 domain-containing protein</fullName>
    </recommendedName>
</protein>
<dbReference type="Pfam" id="PF14258">
    <property type="entry name" value="DUF4350"/>
    <property type="match status" value="1"/>
</dbReference>
<feature type="chain" id="PRO_5004167391" description="DUF4350 domain-containing protein" evidence="2">
    <location>
        <begin position="18"/>
        <end position="512"/>
    </location>
</feature>
<dbReference type="InterPro" id="IPR025646">
    <property type="entry name" value="DUF4350"/>
</dbReference>
<gene>
    <name evidence="4" type="ORF">STIAU_5107</name>
</gene>
<proteinExistence type="predicted"/>
<evidence type="ECO:0000313" key="5">
    <source>
        <dbReference type="Proteomes" id="UP000032702"/>
    </source>
</evidence>
<name>Q097Z6_STIAD</name>
<keyword evidence="2" id="KW-0732">Signal</keyword>
<comment type="caution">
    <text evidence="4">The sequence shown here is derived from an EMBL/GenBank/DDBJ whole genome shotgun (WGS) entry which is preliminary data.</text>
</comment>
<feature type="region of interest" description="Disordered" evidence="1">
    <location>
        <begin position="295"/>
        <end position="454"/>
    </location>
</feature>
<evidence type="ECO:0000256" key="1">
    <source>
        <dbReference type="SAM" id="MobiDB-lite"/>
    </source>
</evidence>
<dbReference type="AlphaFoldDB" id="Q097Z6"/>
<dbReference type="EMBL" id="AAMD01000022">
    <property type="protein sequence ID" value="EAU68078.1"/>
    <property type="molecule type" value="Genomic_DNA"/>
</dbReference>
<sequence length="512" mass="53944">MKNVRTALLFGVLIALAAALGLAVQQAPPESTVPSVDNPGPLGLRALYLYLREGGAPVEAHRDSLEALPPGTRTLVIPAPEARPVSDEEVAALEHFVRGGGTLVLLTSHEKKQAQPALALWLELELGPLLPTRERGLPQDTQDVGGTTLNVWLPAGALYGLNGLRVSRDRGITVGRAEAVPLAGLENAVGLWRLGMGQGEVYVAAGTDLAENRRLELLDNLRFWEALATRGPLLFDEFHHASAPPPPLSRGIWAFALQCLAVGALYAVSRGTRFGAPRPLQPVRHRSSREYVASMGVAGPPVPGGTRAAARAGPEPAPAHARSAGHSLGALRGGGGPAAGAAVRNPGRTLFGRRASTWPARWTSGPSPHGTMPASRPSTRGWRPSSPAARPFNPSKASAPPERAYSPRPALSIASPTKERISSTRASQLSWKMRSARVRSGPGPSARHSSTLRTKSSVEVAILHNPTLRTSGMSVDTTGRPAARYSRTFNGLALRVSSLTVKGISATSKARL</sequence>
<evidence type="ECO:0000259" key="3">
    <source>
        <dbReference type="Pfam" id="PF14258"/>
    </source>
</evidence>
<evidence type="ECO:0000313" key="4">
    <source>
        <dbReference type="EMBL" id="EAU68078.1"/>
    </source>
</evidence>
<reference evidence="4 5" key="1">
    <citation type="submission" date="2006-04" db="EMBL/GenBank/DDBJ databases">
        <authorList>
            <person name="Nierman W.C."/>
        </authorList>
    </citation>
    <scope>NUCLEOTIDE SEQUENCE [LARGE SCALE GENOMIC DNA]</scope>
    <source>
        <strain evidence="4 5">DW4/3-1</strain>
    </source>
</reference>
<dbReference type="Proteomes" id="UP000032702">
    <property type="component" value="Unassembled WGS sequence"/>
</dbReference>
<evidence type="ECO:0000256" key="2">
    <source>
        <dbReference type="SAM" id="SignalP"/>
    </source>
</evidence>
<feature type="signal peptide" evidence="2">
    <location>
        <begin position="1"/>
        <end position="17"/>
    </location>
</feature>
<dbReference type="InterPro" id="IPR029062">
    <property type="entry name" value="Class_I_gatase-like"/>
</dbReference>
<accession>Q097Z6</accession>
<organism evidence="4 5">
    <name type="scientific">Stigmatella aurantiaca (strain DW4/3-1)</name>
    <dbReference type="NCBI Taxonomy" id="378806"/>
    <lineage>
        <taxon>Bacteria</taxon>
        <taxon>Pseudomonadati</taxon>
        <taxon>Myxococcota</taxon>
        <taxon>Myxococcia</taxon>
        <taxon>Myxococcales</taxon>
        <taxon>Cystobacterineae</taxon>
        <taxon>Archangiaceae</taxon>
        <taxon>Stigmatella</taxon>
    </lineage>
</organism>
<feature type="compositionally biased region" description="Low complexity" evidence="1">
    <location>
        <begin position="295"/>
        <end position="330"/>
    </location>
</feature>
<dbReference type="SUPFAM" id="SSF52317">
    <property type="entry name" value="Class I glutamine amidotransferase-like"/>
    <property type="match status" value="1"/>
</dbReference>